<evidence type="ECO:0000256" key="1">
    <source>
        <dbReference type="SAM" id="MobiDB-lite"/>
    </source>
</evidence>
<comment type="caution">
    <text evidence="2">The sequence shown here is derived from an EMBL/GenBank/DDBJ whole genome shotgun (WGS) entry which is preliminary data.</text>
</comment>
<dbReference type="EMBL" id="CAJOBG010012699">
    <property type="protein sequence ID" value="CAF4290118.1"/>
    <property type="molecule type" value="Genomic_DNA"/>
</dbReference>
<dbReference type="Proteomes" id="UP000663866">
    <property type="component" value="Unassembled WGS sequence"/>
</dbReference>
<gene>
    <name evidence="2" type="ORF">OVN521_LOCUS30892</name>
</gene>
<evidence type="ECO:0000313" key="3">
    <source>
        <dbReference type="Proteomes" id="UP000663866"/>
    </source>
</evidence>
<protein>
    <submittedName>
        <fullName evidence="2">Uncharacterized protein</fullName>
    </submittedName>
</protein>
<reference evidence="2" key="1">
    <citation type="submission" date="2021-02" db="EMBL/GenBank/DDBJ databases">
        <authorList>
            <person name="Nowell W R."/>
        </authorList>
    </citation>
    <scope>NUCLEOTIDE SEQUENCE</scope>
</reference>
<organism evidence="2 3">
    <name type="scientific">Rotaria magnacalcarata</name>
    <dbReference type="NCBI Taxonomy" id="392030"/>
    <lineage>
        <taxon>Eukaryota</taxon>
        <taxon>Metazoa</taxon>
        <taxon>Spiralia</taxon>
        <taxon>Gnathifera</taxon>
        <taxon>Rotifera</taxon>
        <taxon>Eurotatoria</taxon>
        <taxon>Bdelloidea</taxon>
        <taxon>Philodinida</taxon>
        <taxon>Philodinidae</taxon>
        <taxon>Rotaria</taxon>
    </lineage>
</organism>
<dbReference type="AlphaFoldDB" id="A0A820H9J6"/>
<feature type="non-terminal residue" evidence="2">
    <location>
        <position position="1"/>
    </location>
</feature>
<accession>A0A820H9J6</accession>
<sequence>RNLYERLAHLIRLLPKQCIRNNVQQFSIRQNNQQQQQQQQQQKPQRSNNDNRRSFHRATFQQNSSQ</sequence>
<feature type="non-terminal residue" evidence="2">
    <location>
        <position position="66"/>
    </location>
</feature>
<proteinExistence type="predicted"/>
<feature type="compositionally biased region" description="Low complexity" evidence="1">
    <location>
        <begin position="30"/>
        <end position="42"/>
    </location>
</feature>
<keyword evidence="3" id="KW-1185">Reference proteome</keyword>
<evidence type="ECO:0000313" key="2">
    <source>
        <dbReference type="EMBL" id="CAF4290118.1"/>
    </source>
</evidence>
<name>A0A820H9J6_9BILA</name>
<feature type="region of interest" description="Disordered" evidence="1">
    <location>
        <begin position="29"/>
        <end position="66"/>
    </location>
</feature>